<dbReference type="InterPro" id="IPR032675">
    <property type="entry name" value="LRR_dom_sf"/>
</dbReference>
<accession>A0A4S8LCF8</accession>
<gene>
    <name evidence="1" type="ORF">K435DRAFT_782816</name>
</gene>
<reference evidence="1 2" key="1">
    <citation type="journal article" date="2019" name="Nat. Ecol. Evol.">
        <title>Megaphylogeny resolves global patterns of mushroom evolution.</title>
        <authorList>
            <person name="Varga T."/>
            <person name="Krizsan K."/>
            <person name="Foldi C."/>
            <person name="Dima B."/>
            <person name="Sanchez-Garcia M."/>
            <person name="Sanchez-Ramirez S."/>
            <person name="Szollosi G.J."/>
            <person name="Szarkandi J.G."/>
            <person name="Papp V."/>
            <person name="Albert L."/>
            <person name="Andreopoulos W."/>
            <person name="Angelini C."/>
            <person name="Antonin V."/>
            <person name="Barry K.W."/>
            <person name="Bougher N.L."/>
            <person name="Buchanan P."/>
            <person name="Buyck B."/>
            <person name="Bense V."/>
            <person name="Catcheside P."/>
            <person name="Chovatia M."/>
            <person name="Cooper J."/>
            <person name="Damon W."/>
            <person name="Desjardin D."/>
            <person name="Finy P."/>
            <person name="Geml J."/>
            <person name="Haridas S."/>
            <person name="Hughes K."/>
            <person name="Justo A."/>
            <person name="Karasinski D."/>
            <person name="Kautmanova I."/>
            <person name="Kiss B."/>
            <person name="Kocsube S."/>
            <person name="Kotiranta H."/>
            <person name="LaButti K.M."/>
            <person name="Lechner B.E."/>
            <person name="Liimatainen K."/>
            <person name="Lipzen A."/>
            <person name="Lukacs Z."/>
            <person name="Mihaltcheva S."/>
            <person name="Morgado L.N."/>
            <person name="Niskanen T."/>
            <person name="Noordeloos M.E."/>
            <person name="Ohm R.A."/>
            <person name="Ortiz-Santana B."/>
            <person name="Ovrebo C."/>
            <person name="Racz N."/>
            <person name="Riley R."/>
            <person name="Savchenko A."/>
            <person name="Shiryaev A."/>
            <person name="Soop K."/>
            <person name="Spirin V."/>
            <person name="Szebenyi C."/>
            <person name="Tomsovsky M."/>
            <person name="Tulloss R.E."/>
            <person name="Uehling J."/>
            <person name="Grigoriev I.V."/>
            <person name="Vagvolgyi C."/>
            <person name="Papp T."/>
            <person name="Martin F.M."/>
            <person name="Miettinen O."/>
            <person name="Hibbett D.S."/>
            <person name="Nagy L.G."/>
        </authorList>
    </citation>
    <scope>NUCLEOTIDE SEQUENCE [LARGE SCALE GENOMIC DNA]</scope>
    <source>
        <strain evidence="1 2">CBS 962.96</strain>
    </source>
</reference>
<dbReference type="Gene3D" id="3.80.10.10">
    <property type="entry name" value="Ribonuclease Inhibitor"/>
    <property type="match status" value="1"/>
</dbReference>
<name>A0A4S8LCF8_DENBC</name>
<dbReference type="Proteomes" id="UP000297245">
    <property type="component" value="Unassembled WGS sequence"/>
</dbReference>
<dbReference type="EMBL" id="ML179492">
    <property type="protein sequence ID" value="THU86552.1"/>
    <property type="molecule type" value="Genomic_DNA"/>
</dbReference>
<evidence type="ECO:0000313" key="1">
    <source>
        <dbReference type="EMBL" id="THU86552.1"/>
    </source>
</evidence>
<protein>
    <submittedName>
        <fullName evidence="1">Uncharacterized protein</fullName>
    </submittedName>
</protein>
<dbReference type="OrthoDB" id="3171058at2759"/>
<organism evidence="1 2">
    <name type="scientific">Dendrothele bispora (strain CBS 962.96)</name>
    <dbReference type="NCBI Taxonomy" id="1314807"/>
    <lineage>
        <taxon>Eukaryota</taxon>
        <taxon>Fungi</taxon>
        <taxon>Dikarya</taxon>
        <taxon>Basidiomycota</taxon>
        <taxon>Agaricomycotina</taxon>
        <taxon>Agaricomycetes</taxon>
        <taxon>Agaricomycetidae</taxon>
        <taxon>Agaricales</taxon>
        <taxon>Agaricales incertae sedis</taxon>
        <taxon>Dendrothele</taxon>
    </lineage>
</organism>
<sequence>MGRAVAERFISNLFPFKCSITDFLWPRRPNRLSLSDLPLELLLEIFEFATYVHESRNIMPLNPFTPKYVSVNVMGPNTPTSAIRTKCALVLVSHSWRRIALHLLYRHVHIRSPNRAKLLLRILQPDSDMSPPNTSERGQFTRYVEVSTHVRGSDTLQFLQTVFGILQCCPNVQILSGTWEHALPDAFLAALTRLNGSSLHALYWGGPGSSVPVTFFSSFQALRALDIDNVESCPSFVQNSLPLVQDLKVSNLDNSLQLAASLKLPALRNLLFKSGRSVSQDALKTFLEIHGPFLLSVDVLIRYPDTEHLHSTPQHTNPAALFLDHRHCPNLQTFTFDGRTSPFDHPVDCPVRTIGLRGIRASDLYPNNEKNSNVRYHLESLIGDSYPFLETVRAVEFLVESDSDDLAKDVFIWWTERFERRGVDFQDAGGVVWAYADDSDNKQGDLETVPWDRDSRRNGIVETTQTILSRLVHAYACKV</sequence>
<proteinExistence type="predicted"/>
<keyword evidence="2" id="KW-1185">Reference proteome</keyword>
<evidence type="ECO:0000313" key="2">
    <source>
        <dbReference type="Proteomes" id="UP000297245"/>
    </source>
</evidence>
<dbReference type="AlphaFoldDB" id="A0A4S8LCF8"/>